<gene>
    <name evidence="7" type="primary">LOC110490858</name>
</gene>
<evidence type="ECO:0000256" key="4">
    <source>
        <dbReference type="ARBA" id="ARBA00023180"/>
    </source>
</evidence>
<organism evidence="7 8">
    <name type="scientific">Oncorhynchus mykiss</name>
    <name type="common">Rainbow trout</name>
    <name type="synonym">Salmo gairdneri</name>
    <dbReference type="NCBI Taxonomy" id="8022"/>
    <lineage>
        <taxon>Eukaryota</taxon>
        <taxon>Metazoa</taxon>
        <taxon>Chordata</taxon>
        <taxon>Craniata</taxon>
        <taxon>Vertebrata</taxon>
        <taxon>Euteleostomi</taxon>
        <taxon>Actinopterygii</taxon>
        <taxon>Neopterygii</taxon>
        <taxon>Teleostei</taxon>
        <taxon>Protacanthopterygii</taxon>
        <taxon>Salmoniformes</taxon>
        <taxon>Salmonidae</taxon>
        <taxon>Salmoninae</taxon>
        <taxon>Oncorhynchus</taxon>
    </lineage>
</organism>
<dbReference type="Proteomes" id="UP000694395">
    <property type="component" value="Chromosome 15"/>
</dbReference>
<feature type="compositionally biased region" description="Basic and acidic residues" evidence="5">
    <location>
        <begin position="1"/>
        <end position="26"/>
    </location>
</feature>
<dbReference type="AlphaFoldDB" id="A0A8C7T2S7"/>
<feature type="compositionally biased region" description="Basic residues" evidence="5">
    <location>
        <begin position="521"/>
        <end position="531"/>
    </location>
</feature>
<dbReference type="Pfam" id="PF13855">
    <property type="entry name" value="LRR_8"/>
    <property type="match status" value="4"/>
</dbReference>
<dbReference type="InterPro" id="IPR003591">
    <property type="entry name" value="Leu-rich_rpt_typical-subtyp"/>
</dbReference>
<keyword evidence="3" id="KW-0677">Repeat</keyword>
<feature type="domain" description="LRRNT" evidence="6">
    <location>
        <begin position="571"/>
        <end position="603"/>
    </location>
</feature>
<dbReference type="PANTHER" id="PTHR45712">
    <property type="entry name" value="AGAP008170-PA"/>
    <property type="match status" value="1"/>
</dbReference>
<feature type="compositionally biased region" description="Basic and acidic residues" evidence="5">
    <location>
        <begin position="60"/>
        <end position="104"/>
    </location>
</feature>
<dbReference type="Ensembl" id="ENSOMYT00000082327.2">
    <property type="protein sequence ID" value="ENSOMYP00000075634.2"/>
    <property type="gene ID" value="ENSOMYG00000034970.2"/>
</dbReference>
<proteinExistence type="predicted"/>
<protein>
    <submittedName>
        <fullName evidence="7">Wu:fc23c09</fullName>
    </submittedName>
</protein>
<dbReference type="InterPro" id="IPR050333">
    <property type="entry name" value="SLRP"/>
</dbReference>
<dbReference type="Gene3D" id="3.80.10.10">
    <property type="entry name" value="Ribonuclease Inhibitor"/>
    <property type="match status" value="2"/>
</dbReference>
<evidence type="ECO:0000256" key="1">
    <source>
        <dbReference type="ARBA" id="ARBA00022614"/>
    </source>
</evidence>
<reference evidence="7" key="2">
    <citation type="submission" date="2025-08" db="UniProtKB">
        <authorList>
            <consortium name="Ensembl"/>
        </authorList>
    </citation>
    <scope>IDENTIFICATION</scope>
</reference>
<keyword evidence="2" id="KW-0732">Signal</keyword>
<feature type="compositionally biased region" description="Basic and acidic residues" evidence="5">
    <location>
        <begin position="40"/>
        <end position="53"/>
    </location>
</feature>
<evidence type="ECO:0000313" key="8">
    <source>
        <dbReference type="Proteomes" id="UP000694395"/>
    </source>
</evidence>
<evidence type="ECO:0000313" key="7">
    <source>
        <dbReference type="Ensembl" id="ENSOMYP00000075634.2"/>
    </source>
</evidence>
<feature type="region of interest" description="Disordered" evidence="5">
    <location>
        <begin position="336"/>
        <end position="559"/>
    </location>
</feature>
<dbReference type="PANTHER" id="PTHR45712:SF31">
    <property type="entry name" value="PODOCAN"/>
    <property type="match status" value="1"/>
</dbReference>
<feature type="compositionally biased region" description="Low complexity" evidence="5">
    <location>
        <begin position="440"/>
        <end position="504"/>
    </location>
</feature>
<dbReference type="GO" id="GO:0005615">
    <property type="term" value="C:extracellular space"/>
    <property type="evidence" value="ECO:0007669"/>
    <property type="project" value="TreeGrafter"/>
</dbReference>
<feature type="region of interest" description="Disordered" evidence="5">
    <location>
        <begin position="1"/>
        <end position="173"/>
    </location>
</feature>
<feature type="region of interest" description="Disordered" evidence="5">
    <location>
        <begin position="224"/>
        <end position="264"/>
    </location>
</feature>
<evidence type="ECO:0000256" key="5">
    <source>
        <dbReference type="SAM" id="MobiDB-lite"/>
    </source>
</evidence>
<keyword evidence="1" id="KW-0433">Leucine-rich repeat</keyword>
<reference evidence="7" key="3">
    <citation type="submission" date="2025-09" db="UniProtKB">
        <authorList>
            <consortium name="Ensembl"/>
        </authorList>
    </citation>
    <scope>IDENTIFICATION</scope>
</reference>
<keyword evidence="4" id="KW-0325">Glycoprotein</keyword>
<evidence type="ECO:0000256" key="3">
    <source>
        <dbReference type="ARBA" id="ARBA00022737"/>
    </source>
</evidence>
<dbReference type="PROSITE" id="PS51450">
    <property type="entry name" value="LRR"/>
    <property type="match status" value="2"/>
</dbReference>
<feature type="compositionally biased region" description="Polar residues" evidence="5">
    <location>
        <begin position="412"/>
        <end position="424"/>
    </location>
</feature>
<name>A0A8C7T2S7_ONCMY</name>
<evidence type="ECO:0000259" key="6">
    <source>
        <dbReference type="SMART" id="SM00013"/>
    </source>
</evidence>
<evidence type="ECO:0000256" key="2">
    <source>
        <dbReference type="ARBA" id="ARBA00022729"/>
    </source>
</evidence>
<sequence length="918" mass="102196">MILIEDSVRETDPWSDWRPERLRETTTADEEEGEELTATHPEEGREEEGRSEEGLTLETDSEKWRIEEEKEAAEQEGHEEERGMEEERKLVGGLDYREKKRFENGEIEADEEHEDEEERRDNGEGRHEEGIRSDDEERGVKEKRAYGGEEKLEEDRRVGEVKEPSVDQGERDYLVVTHIDLPPPTSTSSSPVEKVTDTQPVNQAINKPMSPPPAAMPVLLYDVTPPPATHHDPPPVTPATSSQVPESATHALAQPASHIQDPAPEAEEAISLADSELIMVQSVTDSSQTNRSEWESFVLQAMEVKVGPIVKVSVNDNQTERNSIVFLKETENTFKQLKSTDKPKQAKPTAKELQPTAKPKEMTKPTAKPKLTVQTNSTPKTQQTNHTPKTQQAKPTAKELQPTAKPKEMTKPTVTVQTNPTPKTLDSKPIPKTLHTNSRPKTQQTNHTPKTQQTKPTPETQLTKPTPETQLTKPTPETQLTKLTPRTQQTKPSPKTQQTKPTAKLAVPKHTMKLTQTTKSIKTKTVKHQKKDKINERKGKPLKKDNKTKETKQEKKEGTNPAYFPYFKDSYCPPECACYGRVVQCSDKGVEKVPYGIPYNSRYILLMNNRIDSIQLDLLNEYLSMEFLVLSNNRLTDGSIEGAFEGIPALRRLYLDRNLLESVPTDLPASLEELRLDNNQLNVMSEGAWAHCPGLLVLSLSNNSLGNGNDTLPASVLSPLGSLRTLSLDRNRLASVPLGLPLSIRELYLRGNLIQKFPGEAFMGTSELVILDLSANRLTNHGLLRESLVNATHLESLNLEGNQLKKVPRHLPSSLKTLNLEGNLISSVGKASFLHLPHLEHLGLASNKIARVASGAFRALPVLHQLDLCHNALSQVPRQLPRGLHTTRSTQCPATPSAGGVQTPASAAWCWCSWSTTS</sequence>
<dbReference type="InterPro" id="IPR001611">
    <property type="entry name" value="Leu-rich_rpt"/>
</dbReference>
<dbReference type="Pfam" id="PF01462">
    <property type="entry name" value="LRRNT"/>
    <property type="match status" value="1"/>
</dbReference>
<feature type="compositionally biased region" description="Acidic residues" evidence="5">
    <location>
        <begin position="105"/>
        <end position="118"/>
    </location>
</feature>
<dbReference type="SMART" id="SM00369">
    <property type="entry name" value="LRR_TYP"/>
    <property type="match status" value="9"/>
</dbReference>
<keyword evidence="8" id="KW-1185">Reference proteome</keyword>
<dbReference type="SMART" id="SM00364">
    <property type="entry name" value="LRR_BAC"/>
    <property type="match status" value="6"/>
</dbReference>
<dbReference type="SUPFAM" id="SSF52058">
    <property type="entry name" value="L domain-like"/>
    <property type="match status" value="1"/>
</dbReference>
<feature type="compositionally biased region" description="Basic and acidic residues" evidence="5">
    <location>
        <begin position="119"/>
        <end position="173"/>
    </location>
</feature>
<dbReference type="InterPro" id="IPR032675">
    <property type="entry name" value="LRR_dom_sf"/>
</dbReference>
<dbReference type="InterPro" id="IPR000372">
    <property type="entry name" value="LRRNT"/>
</dbReference>
<feature type="compositionally biased region" description="Basic and acidic residues" evidence="5">
    <location>
        <begin position="532"/>
        <end position="558"/>
    </location>
</feature>
<dbReference type="SMART" id="SM00013">
    <property type="entry name" value="LRRNT"/>
    <property type="match status" value="1"/>
</dbReference>
<accession>A0A8C7T2S7</accession>
<feature type="compositionally biased region" description="Polar residues" evidence="5">
    <location>
        <begin position="372"/>
        <end position="394"/>
    </location>
</feature>
<dbReference type="GeneTree" id="ENSGT00940000167455"/>
<reference evidence="7" key="1">
    <citation type="submission" date="2020-07" db="EMBL/GenBank/DDBJ databases">
        <title>A long reads based de novo assembly of the rainbow trout Arlee double haploid line genome.</title>
        <authorList>
            <person name="Gao G."/>
            <person name="Palti Y."/>
        </authorList>
    </citation>
    <scope>NUCLEOTIDE SEQUENCE [LARGE SCALE GENOMIC DNA]</scope>
</reference>